<dbReference type="GO" id="GO:0009977">
    <property type="term" value="F:proton motive force dependent protein transmembrane transporter activity"/>
    <property type="evidence" value="ECO:0007669"/>
    <property type="project" value="TreeGrafter"/>
</dbReference>
<dbReference type="InterPro" id="IPR023828">
    <property type="entry name" value="Peptidase_S8_Ser-AS"/>
</dbReference>
<dbReference type="PROSITE" id="PS00136">
    <property type="entry name" value="SUBTILASE_ASP"/>
    <property type="match status" value="1"/>
</dbReference>
<comment type="similarity">
    <text evidence="2">Belongs to the TatC family.</text>
</comment>
<dbReference type="Pfam" id="PF00082">
    <property type="entry name" value="Peptidase_S8"/>
    <property type="match status" value="1"/>
</dbReference>
<dbReference type="HAMAP" id="MF_00902">
    <property type="entry name" value="TatC"/>
    <property type="match status" value="1"/>
</dbReference>
<dbReference type="PROSITE" id="PS51892">
    <property type="entry name" value="SUBTILASE"/>
    <property type="match status" value="1"/>
</dbReference>
<dbReference type="InterPro" id="IPR002033">
    <property type="entry name" value="TatC"/>
</dbReference>
<dbReference type="PANTHER" id="PTHR30371">
    <property type="entry name" value="SEC-INDEPENDENT PROTEIN TRANSLOCASE PROTEIN TATC"/>
    <property type="match status" value="1"/>
</dbReference>
<dbReference type="InterPro" id="IPR036852">
    <property type="entry name" value="Peptidase_S8/S53_dom_sf"/>
</dbReference>
<reference evidence="13 14" key="1">
    <citation type="journal article" date="2013" name="BMC Genomics">
        <title>Reconstruction of the lipid metabolism for the microalga Monoraphidium neglectum from its genome sequence reveals characteristics suitable for biofuel production.</title>
        <authorList>
            <person name="Bogen C."/>
            <person name="Al-Dilaimi A."/>
            <person name="Albersmeier A."/>
            <person name="Wichmann J."/>
            <person name="Grundmann M."/>
            <person name="Rupp O."/>
            <person name="Lauersen K.J."/>
            <person name="Blifernez-Klassen O."/>
            <person name="Kalinowski J."/>
            <person name="Goesmann A."/>
            <person name="Mussgnug J.H."/>
            <person name="Kruse O."/>
        </authorList>
    </citation>
    <scope>NUCLEOTIDE SEQUENCE [LARGE SCALE GENOMIC DNA]</scope>
    <source>
        <strain evidence="13 14">SAG 48.87</strain>
    </source>
</reference>
<feature type="active site" description="Charge relay system" evidence="9">
    <location>
        <position position="958"/>
    </location>
</feature>
<feature type="region of interest" description="Disordered" evidence="10">
    <location>
        <begin position="671"/>
        <end position="693"/>
    </location>
</feature>
<feature type="active site" description="Charge relay system" evidence="9">
    <location>
        <position position="773"/>
    </location>
</feature>
<feature type="transmembrane region" description="Helical" evidence="11">
    <location>
        <begin position="250"/>
        <end position="268"/>
    </location>
</feature>
<evidence type="ECO:0000256" key="2">
    <source>
        <dbReference type="ARBA" id="ARBA00008882"/>
    </source>
</evidence>
<dbReference type="PROSITE" id="PS00138">
    <property type="entry name" value="SUBTILASE_SER"/>
    <property type="match status" value="1"/>
</dbReference>
<evidence type="ECO:0000313" key="14">
    <source>
        <dbReference type="Proteomes" id="UP000054498"/>
    </source>
</evidence>
<dbReference type="PRINTS" id="PR01840">
    <property type="entry name" value="TATCFAMILY"/>
</dbReference>
<feature type="domain" description="Peptidase S8/S53" evidence="12">
    <location>
        <begin position="739"/>
        <end position="973"/>
    </location>
</feature>
<dbReference type="PROSITE" id="PS00137">
    <property type="entry name" value="SUBTILASE_HIS"/>
    <property type="match status" value="1"/>
</dbReference>
<dbReference type="InterPro" id="IPR023827">
    <property type="entry name" value="Peptidase_S8_Asp-AS"/>
</dbReference>
<dbReference type="PROSITE" id="PS01218">
    <property type="entry name" value="TATC"/>
    <property type="match status" value="1"/>
</dbReference>
<feature type="transmembrane region" description="Helical" evidence="11">
    <location>
        <begin position="134"/>
        <end position="156"/>
    </location>
</feature>
<evidence type="ECO:0000256" key="3">
    <source>
        <dbReference type="ARBA" id="ARBA00022670"/>
    </source>
</evidence>
<keyword evidence="5 9" id="KW-0378">Hydrolase</keyword>
<dbReference type="GO" id="GO:0065002">
    <property type="term" value="P:intracellular protein transmembrane transport"/>
    <property type="evidence" value="ECO:0007669"/>
    <property type="project" value="TreeGrafter"/>
</dbReference>
<dbReference type="KEGG" id="mng:MNEG_4456"/>
<keyword evidence="4 11" id="KW-0812">Transmembrane</keyword>
<dbReference type="Proteomes" id="UP000054498">
    <property type="component" value="Unassembled WGS sequence"/>
</dbReference>
<dbReference type="PANTHER" id="PTHR30371:SF0">
    <property type="entry name" value="SEC-INDEPENDENT PROTEIN TRANSLOCASE PROTEIN TATC, CHLOROPLASTIC-RELATED"/>
    <property type="match status" value="1"/>
</dbReference>
<dbReference type="Gene3D" id="3.40.50.200">
    <property type="entry name" value="Peptidase S8/S53 domain"/>
    <property type="match status" value="1"/>
</dbReference>
<dbReference type="EMBL" id="KK100838">
    <property type="protein sequence ID" value="KIZ03504.1"/>
    <property type="molecule type" value="Genomic_DNA"/>
</dbReference>
<evidence type="ECO:0000256" key="4">
    <source>
        <dbReference type="ARBA" id="ARBA00022692"/>
    </source>
</evidence>
<dbReference type="RefSeq" id="XP_013902523.1">
    <property type="nucleotide sequence ID" value="XM_014047069.1"/>
</dbReference>
<evidence type="ECO:0000256" key="1">
    <source>
        <dbReference type="ARBA" id="ARBA00004141"/>
    </source>
</evidence>
<dbReference type="SUPFAM" id="SSF52743">
    <property type="entry name" value="Subtilisin-like"/>
    <property type="match status" value="1"/>
</dbReference>
<evidence type="ECO:0000256" key="6">
    <source>
        <dbReference type="ARBA" id="ARBA00022825"/>
    </source>
</evidence>
<organism evidence="13 14">
    <name type="scientific">Monoraphidium neglectum</name>
    <dbReference type="NCBI Taxonomy" id="145388"/>
    <lineage>
        <taxon>Eukaryota</taxon>
        <taxon>Viridiplantae</taxon>
        <taxon>Chlorophyta</taxon>
        <taxon>core chlorophytes</taxon>
        <taxon>Chlorophyceae</taxon>
        <taxon>CS clade</taxon>
        <taxon>Sphaeropleales</taxon>
        <taxon>Selenastraceae</taxon>
        <taxon>Monoraphidium</taxon>
    </lineage>
</organism>
<dbReference type="InterPro" id="IPR019820">
    <property type="entry name" value="Sec-indep_translocase_CS"/>
</dbReference>
<proteinExistence type="inferred from homology"/>
<evidence type="ECO:0000256" key="11">
    <source>
        <dbReference type="SAM" id="Phobius"/>
    </source>
</evidence>
<dbReference type="Pfam" id="PF00902">
    <property type="entry name" value="TatC"/>
    <property type="match status" value="1"/>
</dbReference>
<feature type="transmembrane region" description="Helical" evidence="11">
    <location>
        <begin position="274"/>
        <end position="294"/>
    </location>
</feature>
<keyword evidence="3 9" id="KW-0645">Protease</keyword>
<keyword evidence="14" id="KW-1185">Reference proteome</keyword>
<evidence type="ECO:0000256" key="9">
    <source>
        <dbReference type="PROSITE-ProRule" id="PRU01240"/>
    </source>
</evidence>
<dbReference type="AlphaFoldDB" id="A0A0D2L9L1"/>
<protein>
    <submittedName>
        <fullName evidence="13">Sec-independent protein translocase protein TatC</fullName>
    </submittedName>
</protein>
<accession>A0A0D2L9L1</accession>
<keyword evidence="8 11" id="KW-0472">Membrane</keyword>
<dbReference type="NCBIfam" id="TIGR00945">
    <property type="entry name" value="tatC"/>
    <property type="match status" value="1"/>
</dbReference>
<dbReference type="GeneID" id="25737333"/>
<dbReference type="InterPro" id="IPR022398">
    <property type="entry name" value="Peptidase_S8_His-AS"/>
</dbReference>
<evidence type="ECO:0000259" key="12">
    <source>
        <dbReference type="Pfam" id="PF00082"/>
    </source>
</evidence>
<keyword evidence="6 9" id="KW-0720">Serine protease</keyword>
<evidence type="ECO:0000256" key="5">
    <source>
        <dbReference type="ARBA" id="ARBA00022801"/>
    </source>
</evidence>
<dbReference type="STRING" id="145388.A0A0D2L9L1"/>
<sequence length="1039" mass="104695">MIASCSGPSPAPERFTETISTDGSPVDFKLDFEPDTPPQAQLQPAADSEPTAVQKFLFPDKEELPDDFELPIWDHLEELRERVLVAGLAALVAIVGCFCYSKELVLFLEAPVADAGVRFLQLSPGEFFFTTFKVAGYSGLLLAAPTVLYEIIAYVVPGLTKAERTFLAPVVFGSSILFYFGLVFSYEILTPAALNFFVSYADGAVESLWSIDQYFQFVLVLMLSTGLSFQVPVIQVMLGQLGVVTSEQMFGLWRYVVVGSTVVAAVLTPSTDPFTQALLAIPLVGLYFGGAAAVRLIEQRKADAAAALKQHVATAAGDPAGRNAGATATAAATAGDAAAVVAAAAAEPLTPAAAVPLSDPFLSATPFNSGVATDAANAAPVAAAAAAAAAPPPAATPSGGLVGAVVKLAPAAAVRAAVLADGAQAAGAEPPIIAAMRASGLVSILEQDRYVSTQQATCVPGSALAGAQSPDEVPAAAWPGCAGPSATLVWFGDRCSIRFDRARYAGVYAVDKGTGAPIPGCLMTRNRTAAFNQLFLGDCGTPPTIAPALPVTNICAPAAQPGTACAGAKDVAGGLAATLPAPASCGAASGQSVVYKGVRCGPRQAFIKWTRYAVAADGAVGPSGTTCARNKVQSASFPGVAPLLAASADMIGSCGVPPMANKALPVEVCPAGTSPPGSTGGGDGGASGDGSAAPAGLKLPLPVSVLPTEAQKAGETVPWGVARIESNLGKQVTKPLDSVVAVLDTGIDDSHPDLVVAGGVSWVGTDWRDRNGHGTHVSGTIGAKNTGAGVVGVAPGTPLFALRVLDENGSGTFASVIQALLWLAKNGRSKGIRVVNLSLGGEAPANAAGSATCAAVKQVVDAGIVVVAAAGNAIGTSPRSWTTQLPAACPDVIVATAITSATSGNAPATFSYFLSAADSADERSRTRTFAGPGVDIRSSWPVKLAGANGAYRTLSGTSMAAPHISAVVAKCFSAGVCTDAGAGAAEPLAAAARARNIGDANYGYKTDPFFGRSKVGAERYYGALVHAGWRPASSSPGSG</sequence>
<feature type="transmembrane region" description="Helical" evidence="11">
    <location>
        <begin position="214"/>
        <end position="238"/>
    </location>
</feature>
<comment type="subcellular location">
    <subcellularLocation>
        <location evidence="1">Membrane</location>
        <topology evidence="1">Multi-pass membrane protein</topology>
    </subcellularLocation>
</comment>
<evidence type="ECO:0000256" key="7">
    <source>
        <dbReference type="ARBA" id="ARBA00022989"/>
    </source>
</evidence>
<dbReference type="OrthoDB" id="36838at2759"/>
<comment type="similarity">
    <text evidence="9">Belongs to the peptidase S8 family.</text>
</comment>
<feature type="compositionally biased region" description="Gly residues" evidence="10">
    <location>
        <begin position="678"/>
        <end position="688"/>
    </location>
</feature>
<keyword evidence="7 11" id="KW-1133">Transmembrane helix</keyword>
<gene>
    <name evidence="13" type="ORF">MNEG_4456</name>
</gene>
<feature type="transmembrane region" description="Helical" evidence="11">
    <location>
        <begin position="168"/>
        <end position="194"/>
    </location>
</feature>
<dbReference type="GO" id="GO:0043953">
    <property type="term" value="P:protein transport by the Tat complex"/>
    <property type="evidence" value="ECO:0007669"/>
    <property type="project" value="TreeGrafter"/>
</dbReference>
<evidence type="ECO:0000256" key="10">
    <source>
        <dbReference type="SAM" id="MobiDB-lite"/>
    </source>
</evidence>
<dbReference type="GO" id="GO:0033281">
    <property type="term" value="C:TAT protein transport complex"/>
    <property type="evidence" value="ECO:0007669"/>
    <property type="project" value="TreeGrafter"/>
</dbReference>
<feature type="region of interest" description="Disordered" evidence="10">
    <location>
        <begin position="1"/>
        <end position="49"/>
    </location>
</feature>
<dbReference type="InterPro" id="IPR000209">
    <property type="entry name" value="Peptidase_S8/S53_dom"/>
</dbReference>
<evidence type="ECO:0000256" key="8">
    <source>
        <dbReference type="ARBA" id="ARBA00023136"/>
    </source>
</evidence>
<name>A0A0D2L9L1_9CHLO</name>
<dbReference type="GO" id="GO:0004252">
    <property type="term" value="F:serine-type endopeptidase activity"/>
    <property type="evidence" value="ECO:0007669"/>
    <property type="project" value="UniProtKB-UniRule"/>
</dbReference>
<evidence type="ECO:0000313" key="13">
    <source>
        <dbReference type="EMBL" id="KIZ03504.1"/>
    </source>
</evidence>
<feature type="active site" description="Charge relay system" evidence="9">
    <location>
        <position position="744"/>
    </location>
</feature>
<dbReference type="GO" id="GO:0006508">
    <property type="term" value="P:proteolysis"/>
    <property type="evidence" value="ECO:0007669"/>
    <property type="project" value="UniProtKB-KW"/>
</dbReference>